<dbReference type="GO" id="GO:0140359">
    <property type="term" value="F:ABC-type transporter activity"/>
    <property type="evidence" value="ECO:0007669"/>
    <property type="project" value="InterPro"/>
</dbReference>
<feature type="transmembrane region" description="Helical" evidence="5">
    <location>
        <begin position="330"/>
        <end position="349"/>
    </location>
</feature>
<dbReference type="InterPro" id="IPR013525">
    <property type="entry name" value="ABC2_TM"/>
</dbReference>
<accession>A0A2T7BN06</accession>
<comment type="caution">
    <text evidence="7">The sequence shown here is derived from an EMBL/GenBank/DDBJ whole genome shotgun (WGS) entry which is preliminary data.</text>
</comment>
<dbReference type="SUPFAM" id="SSF53850">
    <property type="entry name" value="Periplasmic binding protein-like II"/>
    <property type="match status" value="1"/>
</dbReference>
<feature type="transmembrane region" description="Helical" evidence="5">
    <location>
        <begin position="21"/>
        <end position="42"/>
    </location>
</feature>
<sequence>MNKIWLIIKREYLTRVRKKSFLVTTFLVPVFFAALIVTPGLMMMDKSNDERIAVVDESGLFKDRLRDADGVYYKYQQDTRIDSIRVHFKEKGFTGVLYLPAFEMDRISTLNVQYYSQGQPGLTLQAKLNSDVTNAVEDLRMEKAGIDKEKLNSIRTDIRVTPVNAAGQQGSAGVAFGVGYGSGFLIYMVLILFGMQVMRGVSEEKTSRIAEVMISSVKPFQLMMGKILGVGAVGLTQFLIWIGLTTFFWTLALPAILGHAAADAAVASSPQMANMQQMMHHIGDGMKAVNAPLLIVCFVFYFLGGYLFYAALFAAVGSLVNEDANEAQSMTLPVTMPVIVALFIMFKAVSKPTSALAVWGSIIPFTSPVVMMARLPYGMPGTVTWVQLILSMLLLILGFLGTTWVAGKIYRTGILMYGKKITWGEAVKWIFRKS</sequence>
<evidence type="ECO:0000313" key="7">
    <source>
        <dbReference type="EMBL" id="PUZ29020.1"/>
    </source>
</evidence>
<feature type="transmembrane region" description="Helical" evidence="5">
    <location>
        <begin position="288"/>
        <end position="310"/>
    </location>
</feature>
<reference evidence="7 8" key="1">
    <citation type="submission" date="2018-04" db="EMBL/GenBank/DDBJ databases">
        <title>Chitinophaga fuyangensis sp. nov., isolated from soil in a chemical factory.</title>
        <authorList>
            <person name="Chen K."/>
        </authorList>
    </citation>
    <scope>NUCLEOTIDE SEQUENCE [LARGE SCALE GENOMIC DNA]</scope>
    <source>
        <strain evidence="7 8">LY-1</strain>
    </source>
</reference>
<gene>
    <name evidence="7" type="ORF">DCC81_05995</name>
</gene>
<dbReference type="GO" id="GO:0016020">
    <property type="term" value="C:membrane"/>
    <property type="evidence" value="ECO:0007669"/>
    <property type="project" value="UniProtKB-SubCell"/>
</dbReference>
<evidence type="ECO:0000256" key="2">
    <source>
        <dbReference type="ARBA" id="ARBA00022692"/>
    </source>
</evidence>
<feature type="transmembrane region" description="Helical" evidence="5">
    <location>
        <begin position="222"/>
        <end position="242"/>
    </location>
</feature>
<evidence type="ECO:0000256" key="1">
    <source>
        <dbReference type="ARBA" id="ARBA00004141"/>
    </source>
</evidence>
<dbReference type="Gene3D" id="3.40.190.10">
    <property type="entry name" value="Periplasmic binding protein-like II"/>
    <property type="match status" value="1"/>
</dbReference>
<dbReference type="Pfam" id="PF12698">
    <property type="entry name" value="ABC2_membrane_3"/>
    <property type="match status" value="1"/>
</dbReference>
<feature type="domain" description="ABC-2 type transporter transmembrane" evidence="6">
    <location>
        <begin position="19"/>
        <end position="405"/>
    </location>
</feature>
<evidence type="ECO:0000256" key="3">
    <source>
        <dbReference type="ARBA" id="ARBA00022989"/>
    </source>
</evidence>
<name>A0A2T7BN06_9BACT</name>
<evidence type="ECO:0000259" key="6">
    <source>
        <dbReference type="Pfam" id="PF12698"/>
    </source>
</evidence>
<comment type="subcellular location">
    <subcellularLocation>
        <location evidence="1">Membrane</location>
        <topology evidence="1">Multi-pass membrane protein</topology>
    </subcellularLocation>
</comment>
<keyword evidence="3 5" id="KW-1133">Transmembrane helix</keyword>
<dbReference type="Proteomes" id="UP000244450">
    <property type="component" value="Unassembled WGS sequence"/>
</dbReference>
<dbReference type="RefSeq" id="WP_108685659.1">
    <property type="nucleotide sequence ID" value="NZ_QCYK01000001.1"/>
</dbReference>
<organism evidence="7 8">
    <name type="scientific">Chitinophaga parva</name>
    <dbReference type="NCBI Taxonomy" id="2169414"/>
    <lineage>
        <taxon>Bacteria</taxon>
        <taxon>Pseudomonadati</taxon>
        <taxon>Bacteroidota</taxon>
        <taxon>Chitinophagia</taxon>
        <taxon>Chitinophagales</taxon>
        <taxon>Chitinophagaceae</taxon>
        <taxon>Chitinophaga</taxon>
    </lineage>
</organism>
<feature type="transmembrane region" description="Helical" evidence="5">
    <location>
        <begin position="356"/>
        <end position="373"/>
    </location>
</feature>
<dbReference type="PANTHER" id="PTHR43471">
    <property type="entry name" value="ABC TRANSPORTER PERMEASE"/>
    <property type="match status" value="1"/>
</dbReference>
<evidence type="ECO:0000256" key="4">
    <source>
        <dbReference type="ARBA" id="ARBA00023136"/>
    </source>
</evidence>
<protein>
    <submittedName>
        <fullName evidence="7">ABC transporter permease</fullName>
    </submittedName>
</protein>
<keyword evidence="2 5" id="KW-0812">Transmembrane</keyword>
<dbReference type="OrthoDB" id="9768837at2"/>
<evidence type="ECO:0000256" key="5">
    <source>
        <dbReference type="SAM" id="Phobius"/>
    </source>
</evidence>
<proteinExistence type="predicted"/>
<evidence type="ECO:0000313" key="8">
    <source>
        <dbReference type="Proteomes" id="UP000244450"/>
    </source>
</evidence>
<dbReference type="EMBL" id="QCYK01000001">
    <property type="protein sequence ID" value="PUZ29020.1"/>
    <property type="molecule type" value="Genomic_DNA"/>
</dbReference>
<feature type="transmembrane region" description="Helical" evidence="5">
    <location>
        <begin position="248"/>
        <end position="267"/>
    </location>
</feature>
<keyword evidence="8" id="KW-1185">Reference proteome</keyword>
<feature type="transmembrane region" description="Helical" evidence="5">
    <location>
        <begin position="385"/>
        <end position="406"/>
    </location>
</feature>
<dbReference type="AlphaFoldDB" id="A0A2T7BN06"/>
<keyword evidence="4 5" id="KW-0472">Membrane</keyword>